<feature type="transmembrane region" description="Helical" evidence="7">
    <location>
        <begin position="310"/>
        <end position="332"/>
    </location>
</feature>
<keyword evidence="5 7" id="KW-0472">Membrane</keyword>
<keyword evidence="9" id="KW-1185">Reference proteome</keyword>
<dbReference type="eggNOG" id="KOG2533">
    <property type="taxonomic scope" value="Eukaryota"/>
</dbReference>
<dbReference type="Proteomes" id="UP000009328">
    <property type="component" value="Unassembled WGS sequence"/>
</dbReference>
<evidence type="ECO:0000256" key="1">
    <source>
        <dbReference type="ARBA" id="ARBA00004141"/>
    </source>
</evidence>
<dbReference type="PANTHER" id="PTHR43791:SF1">
    <property type="entry name" value="ALLANTOATE PERMEASE"/>
    <property type="match status" value="1"/>
</dbReference>
<dbReference type="FunCoup" id="K0KCT3">
    <property type="interactions" value="155"/>
</dbReference>
<reference evidence="8 9" key="1">
    <citation type="journal article" date="2012" name="Eukaryot. Cell">
        <title>Draft genome sequence of Wickerhamomyces ciferrii NRRL Y-1031 F-60-10.</title>
        <authorList>
            <person name="Schneider J."/>
            <person name="Andrea H."/>
            <person name="Blom J."/>
            <person name="Jaenicke S."/>
            <person name="Ruckert C."/>
            <person name="Schorsch C."/>
            <person name="Szczepanowski R."/>
            <person name="Farwick M."/>
            <person name="Goesmann A."/>
            <person name="Puhler A."/>
            <person name="Schaffer S."/>
            <person name="Tauch A."/>
            <person name="Kohler T."/>
            <person name="Brinkrolf K."/>
        </authorList>
    </citation>
    <scope>NUCLEOTIDE SEQUENCE [LARGE SCALE GENOMIC DNA]</scope>
    <source>
        <strain evidence="9">ATCC 14091 / BCRC 22168 / CBS 111 / JCM 3599 / NBRC 0793 / NRRL Y-1031 F-60-10</strain>
    </source>
</reference>
<comment type="caution">
    <text evidence="8">The sequence shown here is derived from an EMBL/GenBank/DDBJ whole genome shotgun (WGS) entry which is preliminary data.</text>
</comment>
<dbReference type="InParanoid" id="K0KCT3"/>
<feature type="transmembrane region" description="Helical" evidence="7">
    <location>
        <begin position="115"/>
        <end position="134"/>
    </location>
</feature>
<evidence type="ECO:0000256" key="2">
    <source>
        <dbReference type="ARBA" id="ARBA00022448"/>
    </source>
</evidence>
<dbReference type="Pfam" id="PF07690">
    <property type="entry name" value="MFS_1"/>
    <property type="match status" value="1"/>
</dbReference>
<sequence>MSSRSISNDSKKIDTSSDKDQDITTGEVITSFISPLNNTKDIEKNADEALTLALANQDRHIELDPKATKRLIRKVDFCILPMIGILYACQFMDKITHSYAAVMGLKIDLGMKGDMYAWTATIFWLGYLIFEFPASYMLQKFPLSKMTSIFIFIWGVILCLHAVPNYAGFLTLRFLLGVFESSISPAMVILTSQWYPKELHFQRTCFWFACNGIGIMMGGAIAYGCAINAESYPFEAWKLLFIVTGLMTIVLSFLFALHIPDTPAKAWFLSSDEKLLIVEIIRNNQQGFGNKHFKKYQFIETMKDPLTWMYFWFALISNIPNGSLTNFGSILLSEDFGYDAKSSLLMNMPCGAVEFVGCISISMLAYKIKRTFVSMFAMVLALLASCLLAFPENNNNARLAGYYLEYIFPLSMMCALSLIASNTAGHTKKITTTAIYFIGLCTGNLIGPQTFTGAPYTGGKIVIVACNVITLIIIIMTYFYYKYLNKKKQENLAKMSEEELKAFENTEFADLTDRENPNFKYSL</sequence>
<dbReference type="SUPFAM" id="SSF103473">
    <property type="entry name" value="MFS general substrate transporter"/>
    <property type="match status" value="1"/>
</dbReference>
<feature type="transmembrane region" description="Helical" evidence="7">
    <location>
        <begin position="433"/>
        <end position="451"/>
    </location>
</feature>
<keyword evidence="4 7" id="KW-1133">Transmembrane helix</keyword>
<proteinExistence type="inferred from homology"/>
<dbReference type="HOGENOM" id="CLU_001265_0_5_1"/>
<dbReference type="InterPro" id="IPR011701">
    <property type="entry name" value="MFS"/>
</dbReference>
<feature type="transmembrane region" description="Helical" evidence="7">
    <location>
        <begin position="372"/>
        <end position="390"/>
    </location>
</feature>
<dbReference type="GO" id="GO:0022857">
    <property type="term" value="F:transmembrane transporter activity"/>
    <property type="evidence" value="ECO:0007669"/>
    <property type="project" value="InterPro"/>
</dbReference>
<dbReference type="AlphaFoldDB" id="K0KCT3"/>
<name>K0KCT3_WICCF</name>
<keyword evidence="2" id="KW-0813">Transport</keyword>
<feature type="transmembrane region" description="Helical" evidence="7">
    <location>
        <begin position="146"/>
        <end position="164"/>
    </location>
</feature>
<gene>
    <name evidence="8" type="ORF">BN7_235</name>
</gene>
<feature type="transmembrane region" description="Helical" evidence="7">
    <location>
        <begin position="204"/>
        <end position="224"/>
    </location>
</feature>
<feature type="transmembrane region" description="Helical" evidence="7">
    <location>
        <begin position="457"/>
        <end position="481"/>
    </location>
</feature>
<evidence type="ECO:0000256" key="4">
    <source>
        <dbReference type="ARBA" id="ARBA00022989"/>
    </source>
</evidence>
<feature type="transmembrane region" description="Helical" evidence="7">
    <location>
        <begin position="344"/>
        <end position="365"/>
    </location>
</feature>
<dbReference type="GO" id="GO:0016020">
    <property type="term" value="C:membrane"/>
    <property type="evidence" value="ECO:0007669"/>
    <property type="project" value="UniProtKB-SubCell"/>
</dbReference>
<feature type="transmembrane region" description="Helical" evidence="7">
    <location>
        <begin position="236"/>
        <end position="257"/>
    </location>
</feature>
<feature type="transmembrane region" description="Helical" evidence="7">
    <location>
        <begin position="402"/>
        <end position="421"/>
    </location>
</feature>
<keyword evidence="3 7" id="KW-0812">Transmembrane</keyword>
<dbReference type="Gene3D" id="1.20.1250.20">
    <property type="entry name" value="MFS general substrate transporter like domains"/>
    <property type="match status" value="2"/>
</dbReference>
<accession>K0KCT3</accession>
<dbReference type="STRING" id="1206466.K0KCT3"/>
<evidence type="ECO:0000256" key="3">
    <source>
        <dbReference type="ARBA" id="ARBA00022692"/>
    </source>
</evidence>
<comment type="similarity">
    <text evidence="6">Belongs to the major facilitator superfamily. Allantoate permease family.</text>
</comment>
<dbReference type="PANTHER" id="PTHR43791">
    <property type="entry name" value="PERMEASE-RELATED"/>
    <property type="match status" value="1"/>
</dbReference>
<evidence type="ECO:0000313" key="8">
    <source>
        <dbReference type="EMBL" id="CCH40701.1"/>
    </source>
</evidence>
<evidence type="ECO:0000256" key="6">
    <source>
        <dbReference type="ARBA" id="ARBA00037968"/>
    </source>
</evidence>
<evidence type="ECO:0000313" key="9">
    <source>
        <dbReference type="Proteomes" id="UP000009328"/>
    </source>
</evidence>
<comment type="subcellular location">
    <subcellularLocation>
        <location evidence="1">Membrane</location>
        <topology evidence="1">Multi-pass membrane protein</topology>
    </subcellularLocation>
</comment>
<evidence type="ECO:0000256" key="7">
    <source>
        <dbReference type="SAM" id="Phobius"/>
    </source>
</evidence>
<dbReference type="FunFam" id="1.20.1250.20:FF:000064">
    <property type="entry name" value="MFS allantoate transporter"/>
    <property type="match status" value="1"/>
</dbReference>
<dbReference type="EMBL" id="CAIF01000003">
    <property type="protein sequence ID" value="CCH40701.1"/>
    <property type="molecule type" value="Genomic_DNA"/>
</dbReference>
<dbReference type="InterPro" id="IPR036259">
    <property type="entry name" value="MFS_trans_sf"/>
</dbReference>
<evidence type="ECO:0000256" key="5">
    <source>
        <dbReference type="ARBA" id="ARBA00023136"/>
    </source>
</evidence>
<organism evidence="8 9">
    <name type="scientific">Wickerhamomyces ciferrii (strain ATCC 14091 / BCRC 22168 / CBS 111 / JCM 3599 / NBRC 0793 / NRRL Y-1031 F-60-10)</name>
    <name type="common">Yeast</name>
    <name type="synonym">Pichia ciferrii</name>
    <dbReference type="NCBI Taxonomy" id="1206466"/>
    <lineage>
        <taxon>Eukaryota</taxon>
        <taxon>Fungi</taxon>
        <taxon>Dikarya</taxon>
        <taxon>Ascomycota</taxon>
        <taxon>Saccharomycotina</taxon>
        <taxon>Saccharomycetes</taxon>
        <taxon>Phaffomycetales</taxon>
        <taxon>Wickerhamomycetaceae</taxon>
        <taxon>Wickerhamomyces</taxon>
    </lineage>
</organism>
<protein>
    <submittedName>
        <fullName evidence="8">Membrane protein</fullName>
    </submittedName>
</protein>